<dbReference type="InterPro" id="IPR050855">
    <property type="entry name" value="NDM-1-like"/>
</dbReference>
<dbReference type="PANTHER" id="PTHR42951">
    <property type="entry name" value="METALLO-BETA-LACTAMASE DOMAIN-CONTAINING"/>
    <property type="match status" value="1"/>
</dbReference>
<comment type="caution">
    <text evidence="3">The sequence shown here is derived from an EMBL/GenBank/DDBJ whole genome shotgun (WGS) entry which is preliminary data.</text>
</comment>
<sequence length="310" mass="34146">MEAPSVAETLKAVGATVFERGWLSANNTLIQGEGPTALVDSGYGSHASQTLALVTGELAETPLDVLLNTHLHSDHCGGNAALQHRYPQLMTLIPPGQADSVANWDPVALTYTPTGQKCPPFRHQGLLLPGQELRLGSRSWQIHGAKGHDPHSIILFQPDHRVLISADALWQNGFGVVFPELEGQAAFEEVGETLDLIESLKPQTVIPGHGSVFQDVGPAITRARSRLAQFTRSPEKHHRHAVKVLIKFRLLEWRTIARNDLLTWARNTPYLSNTMPPDSDQQQMEWLDRLLTELQSSNALRLDGDLVINT</sequence>
<evidence type="ECO:0000259" key="2">
    <source>
        <dbReference type="SMART" id="SM00849"/>
    </source>
</evidence>
<dbReference type="PANTHER" id="PTHR42951:SF4">
    <property type="entry name" value="ACYL-COENZYME A THIOESTERASE MBLAC2"/>
    <property type="match status" value="1"/>
</dbReference>
<dbReference type="Gene3D" id="3.60.15.10">
    <property type="entry name" value="Ribonuclease Z/Hydroxyacylglutathione hydrolase-like"/>
    <property type="match status" value="1"/>
</dbReference>
<evidence type="ECO:0000313" key="4">
    <source>
        <dbReference type="Proteomes" id="UP000545507"/>
    </source>
</evidence>
<dbReference type="InterPro" id="IPR001279">
    <property type="entry name" value="Metallo-B-lactamas"/>
</dbReference>
<comment type="similarity">
    <text evidence="1">Belongs to the metallo-beta-lactamase superfamily. Class-B beta-lactamase family.</text>
</comment>
<dbReference type="Proteomes" id="UP000545507">
    <property type="component" value="Unassembled WGS sequence"/>
</dbReference>
<reference evidence="3 4" key="1">
    <citation type="submission" date="2019-09" db="EMBL/GenBank/DDBJ databases">
        <title>Hydrogenophaga aromatica sp. nov., isolated from a para-xylene-degrading enrichment culture.</title>
        <authorList>
            <person name="Tancsics A."/>
            <person name="Banerjee S."/>
        </authorList>
    </citation>
    <scope>NUCLEOTIDE SEQUENCE [LARGE SCALE GENOMIC DNA]</scope>
    <source>
        <strain evidence="3 4">D2P1</strain>
    </source>
</reference>
<dbReference type="Pfam" id="PF00753">
    <property type="entry name" value="Lactamase_B"/>
    <property type="match status" value="1"/>
</dbReference>
<keyword evidence="4" id="KW-1185">Reference proteome</keyword>
<dbReference type="RefSeq" id="WP_177132775.1">
    <property type="nucleotide sequence ID" value="NZ_JAGPWB010000035.1"/>
</dbReference>
<keyword evidence="3" id="KW-0378">Hydrolase</keyword>
<dbReference type="AlphaFoldDB" id="A0A7Y8GTF0"/>
<dbReference type="SMART" id="SM00849">
    <property type="entry name" value="Lactamase_B"/>
    <property type="match status" value="1"/>
</dbReference>
<evidence type="ECO:0000313" key="3">
    <source>
        <dbReference type="EMBL" id="NWF43863.1"/>
    </source>
</evidence>
<dbReference type="CDD" id="cd06262">
    <property type="entry name" value="metallo-hydrolase-like_MBL-fold"/>
    <property type="match status" value="1"/>
</dbReference>
<proteinExistence type="inferred from homology"/>
<dbReference type="GO" id="GO:0017001">
    <property type="term" value="P:antibiotic catabolic process"/>
    <property type="evidence" value="ECO:0007669"/>
    <property type="project" value="UniProtKB-ARBA"/>
</dbReference>
<dbReference type="SUPFAM" id="SSF56281">
    <property type="entry name" value="Metallo-hydrolase/oxidoreductase"/>
    <property type="match status" value="1"/>
</dbReference>
<accession>A0A7Y8GTF0</accession>
<evidence type="ECO:0000256" key="1">
    <source>
        <dbReference type="ARBA" id="ARBA00005250"/>
    </source>
</evidence>
<organism evidence="3 4">
    <name type="scientific">Hydrogenophaga aromaticivorans</name>
    <dbReference type="NCBI Taxonomy" id="2610898"/>
    <lineage>
        <taxon>Bacteria</taxon>
        <taxon>Pseudomonadati</taxon>
        <taxon>Pseudomonadota</taxon>
        <taxon>Betaproteobacteria</taxon>
        <taxon>Burkholderiales</taxon>
        <taxon>Comamonadaceae</taxon>
        <taxon>Hydrogenophaga</taxon>
    </lineage>
</organism>
<dbReference type="InterPro" id="IPR036866">
    <property type="entry name" value="RibonucZ/Hydroxyglut_hydro"/>
</dbReference>
<dbReference type="EMBL" id="VYGV01000001">
    <property type="protein sequence ID" value="NWF43863.1"/>
    <property type="molecule type" value="Genomic_DNA"/>
</dbReference>
<feature type="domain" description="Metallo-beta-lactamase" evidence="2">
    <location>
        <begin position="24"/>
        <end position="209"/>
    </location>
</feature>
<protein>
    <submittedName>
        <fullName evidence="3">MBL fold metallo-hydrolase</fullName>
    </submittedName>
</protein>
<gene>
    <name evidence="3" type="ORF">F3K02_01095</name>
</gene>
<name>A0A7Y8GTF0_9BURK</name>
<dbReference type="GO" id="GO:0016787">
    <property type="term" value="F:hydrolase activity"/>
    <property type="evidence" value="ECO:0007669"/>
    <property type="project" value="UniProtKB-KW"/>
</dbReference>